<dbReference type="STRING" id="943830.A4A58_27680"/>
<dbReference type="Gene3D" id="3.20.20.70">
    <property type="entry name" value="Aldolase class I"/>
    <property type="match status" value="1"/>
</dbReference>
<evidence type="ECO:0000256" key="1">
    <source>
        <dbReference type="ARBA" id="ARBA00009716"/>
    </source>
</evidence>
<dbReference type="RefSeq" id="WP_068733818.1">
    <property type="nucleotide sequence ID" value="NZ_LVYV01000013.1"/>
</dbReference>
<dbReference type="InterPro" id="IPR024188">
    <property type="entry name" value="GltB"/>
</dbReference>
<dbReference type="InterPro" id="IPR002932">
    <property type="entry name" value="Glu_synthdom"/>
</dbReference>
<proteinExistence type="inferred from homology"/>
<comment type="similarity">
    <text evidence="1 2">Belongs to the glutamate synthase family.</text>
</comment>
<name>A0A163Z256_9BRAD</name>
<feature type="domain" description="Glutamate synthase" evidence="4">
    <location>
        <begin position="166"/>
        <end position="481"/>
    </location>
</feature>
<protein>
    <submittedName>
        <fullName evidence="5">Glutamate synthase</fullName>
    </submittedName>
</protein>
<dbReference type="InterPro" id="IPR027283">
    <property type="entry name" value="YerD"/>
</dbReference>
<dbReference type="InterPro" id="IPR013785">
    <property type="entry name" value="Aldolase_TIM"/>
</dbReference>
<dbReference type="Pfam" id="PF01645">
    <property type="entry name" value="Glu_synthase"/>
    <property type="match status" value="1"/>
</dbReference>
<keyword evidence="3" id="KW-0472">Membrane</keyword>
<evidence type="ECO:0000256" key="2">
    <source>
        <dbReference type="PIRNR" id="PIRNR006429"/>
    </source>
</evidence>
<dbReference type="CDD" id="cd02808">
    <property type="entry name" value="GltS_FMN"/>
    <property type="match status" value="1"/>
</dbReference>
<dbReference type="GO" id="GO:0006537">
    <property type="term" value="P:glutamate biosynthetic process"/>
    <property type="evidence" value="ECO:0007669"/>
    <property type="project" value="InterPro"/>
</dbReference>
<keyword evidence="3" id="KW-0812">Transmembrane</keyword>
<dbReference type="AlphaFoldDB" id="A0A163Z256"/>
<dbReference type="PANTHER" id="PTHR43819:SF1">
    <property type="entry name" value="ARCHAEAL-TYPE GLUTAMATE SYNTHASE [NADPH]"/>
    <property type="match status" value="1"/>
</dbReference>
<dbReference type="PIRSF" id="PIRSF500060">
    <property type="entry name" value="UCP500060"/>
    <property type="match status" value="1"/>
</dbReference>
<accession>A0A163Z256</accession>
<dbReference type="EMBL" id="LVYV01000013">
    <property type="protein sequence ID" value="KZD22833.1"/>
    <property type="molecule type" value="Genomic_DNA"/>
</dbReference>
<evidence type="ECO:0000256" key="3">
    <source>
        <dbReference type="SAM" id="Phobius"/>
    </source>
</evidence>
<keyword evidence="6" id="KW-1185">Reference proteome</keyword>
<evidence type="ECO:0000313" key="5">
    <source>
        <dbReference type="EMBL" id="KZD22833.1"/>
    </source>
</evidence>
<dbReference type="GO" id="GO:0015930">
    <property type="term" value="F:glutamate synthase activity"/>
    <property type="evidence" value="ECO:0007669"/>
    <property type="project" value="InterPro"/>
</dbReference>
<sequence>METLMLPLSPRFIVLTICGVATLLLVGIGIHDPKVIPLVVIPVIVFGGLTVLGIHDVLQKDHAVLRNYPISAHIRFLLEEIRPEMRQYFFESEKDGMPFSRDTRAVVYQRAKMVLDKRPFGTQKNVYEEGYEWMHHSVAPRPHAVEQFRITIGGPDCLKPYSASVLNISAMSFGALSPNAIRALNAGAKRGNFAHDTGEGGVSPYHQEMDGDLIWEIGSGYFGCRTHDGNFDPDAFAKLAVNDQIKMVELKISQGAKPGHGGVLPAAKVSEEISRIRGVAMGEDCISPAYHKAFSTPIEMIEFIDKMRRLSGGKPAGFKLCIGHPWEFLAICKAMLQTGIYPDFIVIDGNEGGTGAAPLEFMDHLGMPMREGVNFVHNALIGIGARDRIKIGASGKIATAFDIARVMALGADWCNSARGFMFALGCIQSLSCHTDRCPTGVTTQDPTRNRALAVPQKTDRVYNYHEATLHALAELIAAAGLDHPQDIRPIHFSHRASSTDVLSFTRMYPALRHNELVDGTGDKRFRDAWEMAQAGSFLPAALERSA</sequence>
<feature type="transmembrane region" description="Helical" evidence="3">
    <location>
        <begin position="12"/>
        <end position="30"/>
    </location>
</feature>
<comment type="caution">
    <text evidence="5">The sequence shown here is derived from an EMBL/GenBank/DDBJ whole genome shotgun (WGS) entry which is preliminary data.</text>
</comment>
<dbReference type="Proteomes" id="UP000076574">
    <property type="component" value="Unassembled WGS sequence"/>
</dbReference>
<dbReference type="OrthoDB" id="9795032at2"/>
<evidence type="ECO:0000313" key="6">
    <source>
        <dbReference type="Proteomes" id="UP000076574"/>
    </source>
</evidence>
<evidence type="ECO:0000259" key="4">
    <source>
        <dbReference type="Pfam" id="PF01645"/>
    </source>
</evidence>
<dbReference type="SUPFAM" id="SSF51395">
    <property type="entry name" value="FMN-linked oxidoreductases"/>
    <property type="match status" value="1"/>
</dbReference>
<keyword evidence="3" id="KW-1133">Transmembrane helix</keyword>
<dbReference type="FunFam" id="3.20.20.70:FF:000156">
    <property type="entry name" value="Glutamate synthase domain protein"/>
    <property type="match status" value="1"/>
</dbReference>
<organism evidence="5 6">
    <name type="scientific">Tardiphaga robiniae</name>
    <dbReference type="NCBI Taxonomy" id="943830"/>
    <lineage>
        <taxon>Bacteria</taxon>
        <taxon>Pseudomonadati</taxon>
        <taxon>Pseudomonadota</taxon>
        <taxon>Alphaproteobacteria</taxon>
        <taxon>Hyphomicrobiales</taxon>
        <taxon>Nitrobacteraceae</taxon>
        <taxon>Tardiphaga</taxon>
    </lineage>
</organism>
<dbReference type="PANTHER" id="PTHR43819">
    <property type="entry name" value="ARCHAEAL-TYPE GLUTAMATE SYNTHASE [NADPH]"/>
    <property type="match status" value="1"/>
</dbReference>
<gene>
    <name evidence="5" type="ORF">A4A58_27680</name>
</gene>
<dbReference type="PIRSF" id="PIRSF006429">
    <property type="entry name" value="GOGAT_lg_2"/>
    <property type="match status" value="1"/>
</dbReference>
<feature type="transmembrane region" description="Helical" evidence="3">
    <location>
        <begin position="36"/>
        <end position="58"/>
    </location>
</feature>
<reference evidence="5 6" key="1">
    <citation type="submission" date="2016-03" db="EMBL/GenBank/DDBJ databases">
        <title>Microsymbionts genomes from the relict species Vavilovia formosa (Stev.) Fed.</title>
        <authorList>
            <person name="Kopat V."/>
            <person name="Chirak E."/>
            <person name="Kimeklis A."/>
            <person name="Andronov E."/>
        </authorList>
    </citation>
    <scope>NUCLEOTIDE SEQUENCE [LARGE SCALE GENOMIC DNA]</scope>
    <source>
        <strain evidence="5 6">Vaf07</strain>
    </source>
</reference>